<keyword evidence="2" id="KW-0131">Cell cycle</keyword>
<dbReference type="PANTHER" id="PTHR33142:SF8">
    <property type="entry name" value="CYCLIN-DEPENDENT PROTEIN KINASE INHIBITOR SMR9"/>
    <property type="match status" value="1"/>
</dbReference>
<keyword evidence="5" id="KW-1185">Reference proteome</keyword>
<evidence type="ECO:0000256" key="3">
    <source>
        <dbReference type="SAM" id="MobiDB-lite"/>
    </source>
</evidence>
<dbReference type="EMBL" id="JAHRHJ020003813">
    <property type="protein sequence ID" value="KAH9290457.1"/>
    <property type="molecule type" value="Genomic_DNA"/>
</dbReference>
<name>A0AA38F703_TAXCH</name>
<dbReference type="Proteomes" id="UP000824469">
    <property type="component" value="Unassembled WGS sequence"/>
</dbReference>
<evidence type="ECO:0000313" key="5">
    <source>
        <dbReference type="Proteomes" id="UP000824469"/>
    </source>
</evidence>
<feature type="region of interest" description="Disordered" evidence="3">
    <location>
        <begin position="70"/>
        <end position="93"/>
    </location>
</feature>
<feature type="compositionally biased region" description="Polar residues" evidence="3">
    <location>
        <begin position="72"/>
        <end position="93"/>
    </location>
</feature>
<dbReference type="InterPro" id="IPR040389">
    <property type="entry name" value="SMR"/>
</dbReference>
<dbReference type="GO" id="GO:0005634">
    <property type="term" value="C:nucleus"/>
    <property type="evidence" value="ECO:0007669"/>
    <property type="project" value="TreeGrafter"/>
</dbReference>
<protein>
    <submittedName>
        <fullName evidence="4">Uncharacterized protein</fullName>
    </submittedName>
</protein>
<evidence type="ECO:0000256" key="1">
    <source>
        <dbReference type="ARBA" id="ARBA00023013"/>
    </source>
</evidence>
<dbReference type="GO" id="GO:0004860">
    <property type="term" value="F:protein kinase inhibitor activity"/>
    <property type="evidence" value="ECO:0007669"/>
    <property type="project" value="UniProtKB-KW"/>
</dbReference>
<dbReference type="GO" id="GO:0032875">
    <property type="term" value="P:regulation of DNA endoreduplication"/>
    <property type="evidence" value="ECO:0007669"/>
    <property type="project" value="InterPro"/>
</dbReference>
<evidence type="ECO:0000256" key="2">
    <source>
        <dbReference type="ARBA" id="ARBA00023306"/>
    </source>
</evidence>
<organism evidence="4 5">
    <name type="scientific">Taxus chinensis</name>
    <name type="common">Chinese yew</name>
    <name type="synonym">Taxus wallichiana var. chinensis</name>
    <dbReference type="NCBI Taxonomy" id="29808"/>
    <lineage>
        <taxon>Eukaryota</taxon>
        <taxon>Viridiplantae</taxon>
        <taxon>Streptophyta</taxon>
        <taxon>Embryophyta</taxon>
        <taxon>Tracheophyta</taxon>
        <taxon>Spermatophyta</taxon>
        <taxon>Pinopsida</taxon>
        <taxon>Pinidae</taxon>
        <taxon>Conifers II</taxon>
        <taxon>Cupressales</taxon>
        <taxon>Taxaceae</taxon>
        <taxon>Taxus</taxon>
    </lineage>
</organism>
<keyword evidence="1" id="KW-0649">Protein kinase inhibitor</keyword>
<sequence>MASSSATAEESTRTTGRKRARNLVVSVRGLNLPVLRVRPAVSKCVSEVESSNPSAGDSCSGGGCVTSECEEGSSTPNTYSNSEECSTPNTYSNSEECITPKAKECRIAEVLTCPLPPRKRRITCHSLVLPSSVFFSPPDLDLFFLSGYKIS</sequence>
<dbReference type="AlphaFoldDB" id="A0AA38F703"/>
<accession>A0AA38F703</accession>
<feature type="non-terminal residue" evidence="4">
    <location>
        <position position="151"/>
    </location>
</feature>
<feature type="region of interest" description="Disordered" evidence="3">
    <location>
        <begin position="1"/>
        <end position="20"/>
    </location>
</feature>
<reference evidence="4 5" key="1">
    <citation type="journal article" date="2021" name="Nat. Plants">
        <title>The Taxus genome provides insights into paclitaxel biosynthesis.</title>
        <authorList>
            <person name="Xiong X."/>
            <person name="Gou J."/>
            <person name="Liao Q."/>
            <person name="Li Y."/>
            <person name="Zhou Q."/>
            <person name="Bi G."/>
            <person name="Li C."/>
            <person name="Du R."/>
            <person name="Wang X."/>
            <person name="Sun T."/>
            <person name="Guo L."/>
            <person name="Liang H."/>
            <person name="Lu P."/>
            <person name="Wu Y."/>
            <person name="Zhang Z."/>
            <person name="Ro D.K."/>
            <person name="Shang Y."/>
            <person name="Huang S."/>
            <person name="Yan J."/>
        </authorList>
    </citation>
    <scope>NUCLEOTIDE SEQUENCE [LARGE SCALE GENOMIC DNA]</scope>
    <source>
        <strain evidence="4">Ta-2019</strain>
    </source>
</reference>
<comment type="caution">
    <text evidence="4">The sequence shown here is derived from an EMBL/GenBank/DDBJ whole genome shotgun (WGS) entry which is preliminary data.</text>
</comment>
<gene>
    <name evidence="4" type="ORF">KI387_034574</name>
</gene>
<dbReference type="PANTHER" id="PTHR33142">
    <property type="entry name" value="CYCLIN-DEPENDENT PROTEIN KINASE INHIBITOR SMR13"/>
    <property type="match status" value="1"/>
</dbReference>
<proteinExistence type="predicted"/>
<evidence type="ECO:0000313" key="4">
    <source>
        <dbReference type="EMBL" id="KAH9290457.1"/>
    </source>
</evidence>